<name>A0A6L5EJR4_9ENTR</name>
<feature type="transmembrane region" description="Helical" evidence="1">
    <location>
        <begin position="20"/>
        <end position="41"/>
    </location>
</feature>
<keyword evidence="1" id="KW-0812">Transmembrane</keyword>
<dbReference type="PANTHER" id="PTHR33989:SF4">
    <property type="entry name" value="PTS SYSTEM N,N'-DIACETYLCHITOBIOSE-SPECIFIC EIIC COMPONENT"/>
    <property type="match status" value="1"/>
</dbReference>
<dbReference type="PANTHER" id="PTHR33989">
    <property type="match status" value="1"/>
</dbReference>
<proteinExistence type="predicted"/>
<keyword evidence="3" id="KW-1185">Reference proteome</keyword>
<evidence type="ECO:0000313" key="3">
    <source>
        <dbReference type="Proteomes" id="UP000475079"/>
    </source>
</evidence>
<organism evidence="2 3">
    <name type="scientific">Citrobacter telavivensis</name>
    <dbReference type="NCBI Taxonomy" id="2653932"/>
    <lineage>
        <taxon>Bacteria</taxon>
        <taxon>Pseudomonadati</taxon>
        <taxon>Pseudomonadota</taxon>
        <taxon>Gammaproteobacteria</taxon>
        <taxon>Enterobacterales</taxon>
        <taxon>Enterobacteriaceae</taxon>
        <taxon>Citrobacter</taxon>
    </lineage>
</organism>
<feature type="non-terminal residue" evidence="2">
    <location>
        <position position="1"/>
    </location>
</feature>
<evidence type="ECO:0000256" key="1">
    <source>
        <dbReference type="SAM" id="Phobius"/>
    </source>
</evidence>
<comment type="caution">
    <text evidence="2">The sequence shown here is derived from an EMBL/GenBank/DDBJ whole genome shotgun (WGS) entry which is preliminary data.</text>
</comment>
<keyword evidence="1" id="KW-0472">Membrane</keyword>
<reference evidence="2 3" key="1">
    <citation type="submission" date="2019-10" db="EMBL/GenBank/DDBJ databases">
        <title>Characterization of a new Citrobacter species.</title>
        <authorList>
            <person name="Goncalves Ribeiro T."/>
            <person name="Izdebski R."/>
            <person name="Urbanowicz P."/>
            <person name="Carmeli Y."/>
            <person name="Gniadkowski M."/>
            <person name="Peixe L."/>
        </authorList>
    </citation>
    <scope>NUCLEOTIDE SEQUENCE [LARGE SCALE GENOMIC DNA]</scope>
    <source>
        <strain evidence="2 3">NMI7905_11</strain>
    </source>
</reference>
<dbReference type="EMBL" id="WHIY01000102">
    <property type="protein sequence ID" value="MPQ54810.1"/>
    <property type="molecule type" value="Genomic_DNA"/>
</dbReference>
<accession>A0A6L5EJR4</accession>
<gene>
    <name evidence="2" type="ORF">GBB84_28665</name>
</gene>
<dbReference type="Proteomes" id="UP000475079">
    <property type="component" value="Unassembled WGS sequence"/>
</dbReference>
<sequence length="50" mass="5454">GWTMPPVISGLLATGSISGSLLQIVLIVLDVLLYLPFVIAIEKRFKLLED</sequence>
<evidence type="ECO:0000313" key="2">
    <source>
        <dbReference type="EMBL" id="MPQ54810.1"/>
    </source>
</evidence>
<protein>
    <submittedName>
        <fullName evidence="2">PTS cellobiose transporter subunit IIC</fullName>
    </submittedName>
</protein>
<dbReference type="InterPro" id="IPR051088">
    <property type="entry name" value="PTS_Sugar-EIIC/EIIB"/>
</dbReference>
<keyword evidence="1" id="KW-1133">Transmembrane helix</keyword>
<dbReference type="AlphaFoldDB" id="A0A6L5EJR4"/>